<proteinExistence type="inferred from homology"/>
<sequence>MSDNVVLAFILTSIAGLATGVGGLLAFLVKRNNTRLLSVGLGFSAGIMIYVSFVELLRQAEGSLIAHMGDPMGKWITIASFFGGILLSILLDKLVPEHMSYHEVDVNAAQETQKLSAEKLKRMGLFTAFAIALHNFPEGLATFIGTLDDPALGVSLAAAIAIHNIPEGMSVALPIYYATGNTLQAFGYSLLSGLAEPVGGLLGYIVLKTFLNEMVLGVTFAAVAGIMVYISLDELLPMARESGTGHSEMFGLVLGMLVMAISLLLF</sequence>
<dbReference type="RefSeq" id="WP_288184053.1">
    <property type="nucleotide sequence ID" value="NZ_LT608335.1"/>
</dbReference>
<accession>A0A212LTF1</accession>
<evidence type="ECO:0000256" key="2">
    <source>
        <dbReference type="ARBA" id="ARBA00009703"/>
    </source>
</evidence>
<feature type="binding site" description="M2 metal binding site" evidence="13">
    <location>
        <position position="196"/>
    </location>
    <ligand>
        <name>Fe(2+)</name>
        <dbReference type="ChEBI" id="CHEBI:29033"/>
    </ligand>
</feature>
<dbReference type="PANTHER" id="PTHR11040">
    <property type="entry name" value="ZINC/IRON TRANSPORTER"/>
    <property type="match status" value="1"/>
</dbReference>
<keyword evidence="11 13" id="KW-0406">Ion transport</keyword>
<feature type="binding site" description="M1 metal binding site" evidence="13">
    <location>
        <position position="167"/>
    </location>
    <ligand>
        <name>Zn(2+)</name>
        <dbReference type="ChEBI" id="CHEBI:29105"/>
    </ligand>
</feature>
<dbReference type="Pfam" id="PF02535">
    <property type="entry name" value="Zip"/>
    <property type="match status" value="1"/>
</dbReference>
<dbReference type="AlphaFoldDB" id="A0A212LTF1"/>
<gene>
    <name evidence="13 14" type="primary">zupT</name>
    <name evidence="14" type="ORF">KL86SPO_31026</name>
</gene>
<feature type="binding site" description="M2 metal binding site" evidence="13">
    <location>
        <position position="167"/>
    </location>
    <ligand>
        <name>Fe(2+)</name>
        <dbReference type="ChEBI" id="CHEBI:29033"/>
    </ligand>
</feature>
<evidence type="ECO:0000256" key="8">
    <source>
        <dbReference type="ARBA" id="ARBA00022906"/>
    </source>
</evidence>
<dbReference type="PANTHER" id="PTHR11040:SF205">
    <property type="entry name" value="ZINC TRANSPORTER ZUPT"/>
    <property type="match status" value="1"/>
</dbReference>
<keyword evidence="12 13" id="KW-0472">Membrane</keyword>
<dbReference type="GO" id="GO:0005886">
    <property type="term" value="C:plasma membrane"/>
    <property type="evidence" value="ECO:0007669"/>
    <property type="project" value="UniProtKB-SubCell"/>
</dbReference>
<protein>
    <recommendedName>
        <fullName evidence="13">Zinc transporter ZupT</fullName>
    </recommendedName>
</protein>
<feature type="binding site" description="M2 metal binding site" evidence="13">
    <location>
        <position position="138"/>
    </location>
    <ligand>
        <name>Fe(2+)</name>
        <dbReference type="ChEBI" id="CHEBI:29033"/>
    </ligand>
</feature>
<feature type="transmembrane region" description="Helical" evidence="13">
    <location>
        <begin position="73"/>
        <end position="91"/>
    </location>
</feature>
<reference evidence="14" key="1">
    <citation type="submission" date="2016-08" db="EMBL/GenBank/DDBJ databases">
        <authorList>
            <person name="Seilhamer J.J."/>
        </authorList>
    </citation>
    <scope>NUCLEOTIDE SEQUENCE</scope>
    <source>
        <strain evidence="14">86</strain>
    </source>
</reference>
<evidence type="ECO:0000256" key="1">
    <source>
        <dbReference type="ARBA" id="ARBA00004651"/>
    </source>
</evidence>
<dbReference type="NCBIfam" id="NF003243">
    <property type="entry name" value="PRK04201.1"/>
    <property type="match status" value="1"/>
</dbReference>
<name>A0A212LTF1_9FIRM</name>
<comment type="similarity">
    <text evidence="2 13">Belongs to the ZIP transporter (TC 2.A.5) family. ZupT subfamily.</text>
</comment>
<feature type="transmembrane region" description="Helical" evidence="13">
    <location>
        <begin position="123"/>
        <end position="144"/>
    </location>
</feature>
<comment type="catalytic activity">
    <reaction evidence="13">
        <text>Zn(2+)(in) = Zn(2+)(out)</text>
        <dbReference type="Rhea" id="RHEA:29351"/>
        <dbReference type="ChEBI" id="CHEBI:29105"/>
    </reaction>
</comment>
<keyword evidence="8 13" id="KW-0864">Zinc transport</keyword>
<evidence type="ECO:0000256" key="12">
    <source>
        <dbReference type="ARBA" id="ARBA00023136"/>
    </source>
</evidence>
<keyword evidence="3 13" id="KW-0813">Transport</keyword>
<keyword evidence="7 13" id="KW-0862">Zinc</keyword>
<feature type="binding site" description="M1 metal binding site" evidence="13">
    <location>
        <position position="163"/>
    </location>
    <ligand>
        <name>Zn(2+)</name>
        <dbReference type="ChEBI" id="CHEBI:29105"/>
    </ligand>
</feature>
<feature type="transmembrane region" description="Helical" evidence="13">
    <location>
        <begin position="244"/>
        <end position="265"/>
    </location>
</feature>
<feature type="binding site" description="M2 metal binding site" evidence="13">
    <location>
        <position position="135"/>
    </location>
    <ligand>
        <name>Fe(2+)</name>
        <dbReference type="ChEBI" id="CHEBI:29033"/>
    </ligand>
</feature>
<dbReference type="InterPro" id="IPR003689">
    <property type="entry name" value="ZIP"/>
</dbReference>
<feature type="transmembrane region" description="Helical" evidence="13">
    <location>
        <begin position="214"/>
        <end position="232"/>
    </location>
</feature>
<keyword evidence="9 13" id="KW-1133">Transmembrane helix</keyword>
<keyword evidence="5 13" id="KW-0812">Transmembrane</keyword>
<feature type="binding site" description="M1 metal binding site" evidence="13">
    <location>
        <position position="138"/>
    </location>
    <ligand>
        <name>Zn(2+)</name>
        <dbReference type="ChEBI" id="CHEBI:29105"/>
    </ligand>
</feature>
<keyword evidence="4 13" id="KW-1003">Cell membrane</keyword>
<comment type="subcellular location">
    <subcellularLocation>
        <location evidence="1 13">Cell membrane</location>
        <topology evidence="1 13">Multi-pass membrane protein</topology>
    </subcellularLocation>
</comment>
<evidence type="ECO:0000256" key="6">
    <source>
        <dbReference type="ARBA" id="ARBA00022723"/>
    </source>
</evidence>
<evidence type="ECO:0000256" key="9">
    <source>
        <dbReference type="ARBA" id="ARBA00022989"/>
    </source>
</evidence>
<evidence type="ECO:0000256" key="4">
    <source>
        <dbReference type="ARBA" id="ARBA00022475"/>
    </source>
</evidence>
<keyword evidence="10" id="KW-0408">Iron</keyword>
<evidence type="ECO:0000256" key="10">
    <source>
        <dbReference type="ARBA" id="ARBA00023004"/>
    </source>
</evidence>
<feature type="binding site" description="M2 metal binding site" evidence="13">
    <location>
        <position position="164"/>
    </location>
    <ligand>
        <name>Fe(2+)</name>
        <dbReference type="ChEBI" id="CHEBI:29033"/>
    </ligand>
</feature>
<evidence type="ECO:0000256" key="11">
    <source>
        <dbReference type="ARBA" id="ARBA00023065"/>
    </source>
</evidence>
<evidence type="ECO:0000256" key="5">
    <source>
        <dbReference type="ARBA" id="ARBA00022692"/>
    </source>
</evidence>
<dbReference type="EMBL" id="FMJE01000003">
    <property type="protein sequence ID" value="SCM80848.1"/>
    <property type="molecule type" value="Genomic_DNA"/>
</dbReference>
<organism evidence="14">
    <name type="scientific">uncultured Sporomusa sp</name>
    <dbReference type="NCBI Taxonomy" id="307249"/>
    <lineage>
        <taxon>Bacteria</taxon>
        <taxon>Bacillati</taxon>
        <taxon>Bacillota</taxon>
        <taxon>Negativicutes</taxon>
        <taxon>Selenomonadales</taxon>
        <taxon>Sporomusaceae</taxon>
        <taxon>Sporomusa</taxon>
        <taxon>environmental samples</taxon>
    </lineage>
</organism>
<feature type="transmembrane region" description="Helical" evidence="13">
    <location>
        <begin position="6"/>
        <end position="29"/>
    </location>
</feature>
<evidence type="ECO:0000313" key="14">
    <source>
        <dbReference type="EMBL" id="SCM80848.1"/>
    </source>
</evidence>
<evidence type="ECO:0000256" key="13">
    <source>
        <dbReference type="HAMAP-Rule" id="MF_00548"/>
    </source>
</evidence>
<comment type="function">
    <text evidence="13">Mediates zinc uptake. May also transport other divalent cations.</text>
</comment>
<evidence type="ECO:0000256" key="7">
    <source>
        <dbReference type="ARBA" id="ARBA00022833"/>
    </source>
</evidence>
<dbReference type="HAMAP" id="MF_00548">
    <property type="entry name" value="ZupT"/>
    <property type="match status" value="1"/>
</dbReference>
<dbReference type="GO" id="GO:0046872">
    <property type="term" value="F:metal ion binding"/>
    <property type="evidence" value="ECO:0007669"/>
    <property type="project" value="UniProtKB-KW"/>
</dbReference>
<evidence type="ECO:0000256" key="3">
    <source>
        <dbReference type="ARBA" id="ARBA00022448"/>
    </source>
</evidence>
<feature type="transmembrane region" description="Helical" evidence="13">
    <location>
        <begin position="36"/>
        <end position="53"/>
    </location>
</feature>
<feature type="transmembrane region" description="Helical" evidence="13">
    <location>
        <begin position="186"/>
        <end position="207"/>
    </location>
</feature>
<dbReference type="InterPro" id="IPR023498">
    <property type="entry name" value="Zn_transptr_ZupT"/>
</dbReference>
<dbReference type="GO" id="GO:0005385">
    <property type="term" value="F:zinc ion transmembrane transporter activity"/>
    <property type="evidence" value="ECO:0007669"/>
    <property type="project" value="UniProtKB-UniRule"/>
</dbReference>
<keyword evidence="6" id="KW-0479">Metal-binding</keyword>